<dbReference type="GO" id="GO:0006281">
    <property type="term" value="P:DNA repair"/>
    <property type="evidence" value="ECO:0007669"/>
    <property type="project" value="InterPro"/>
</dbReference>
<protein>
    <recommendedName>
        <fullName evidence="2">Single-stranded-DNA-specific exonuclease RecJ</fullName>
    </recommendedName>
</protein>
<comment type="similarity">
    <text evidence="1">Belongs to the RecJ family.</text>
</comment>
<dbReference type="EMBL" id="CP133548">
    <property type="protein sequence ID" value="WMS88605.1"/>
    <property type="molecule type" value="Genomic_DNA"/>
</dbReference>
<dbReference type="InterPro" id="IPR051673">
    <property type="entry name" value="SSDNA_exonuclease_RecJ"/>
</dbReference>
<feature type="domain" description="DHHA1" evidence="8">
    <location>
        <begin position="358"/>
        <end position="449"/>
    </location>
</feature>
<accession>A0AA51RW14</accession>
<dbReference type="AlphaFoldDB" id="A0AA51RW14"/>
<name>A0AA51RW14_9GAMM</name>
<evidence type="ECO:0000313" key="10">
    <source>
        <dbReference type="EMBL" id="WMS88605.1"/>
    </source>
</evidence>
<organism evidence="10 11">
    <name type="scientific">Pleionea litopenaei</name>
    <dbReference type="NCBI Taxonomy" id="3070815"/>
    <lineage>
        <taxon>Bacteria</taxon>
        <taxon>Pseudomonadati</taxon>
        <taxon>Pseudomonadota</taxon>
        <taxon>Gammaproteobacteria</taxon>
        <taxon>Oceanospirillales</taxon>
        <taxon>Pleioneaceae</taxon>
        <taxon>Pleionea</taxon>
    </lineage>
</organism>
<reference evidence="10 11" key="1">
    <citation type="submission" date="2023-08" db="EMBL/GenBank/DDBJ databases">
        <title>Pleionea litopenaei sp. nov., isolated from stomach of juvenile Litopenaeus vannamei.</title>
        <authorList>
            <person name="Rho A.M."/>
            <person name="Hwang C.Y."/>
        </authorList>
    </citation>
    <scope>NUCLEOTIDE SEQUENCE [LARGE SCALE GENOMIC DNA]</scope>
    <source>
        <strain evidence="10 11">HL-JVS1</strain>
    </source>
</reference>
<dbReference type="NCBIfam" id="TIGR00644">
    <property type="entry name" value="recJ"/>
    <property type="match status" value="1"/>
</dbReference>
<feature type="coiled-coil region" evidence="6">
    <location>
        <begin position="308"/>
        <end position="347"/>
    </location>
</feature>
<dbReference type="GO" id="GO:0008409">
    <property type="term" value="F:5'-3' exonuclease activity"/>
    <property type="evidence" value="ECO:0007669"/>
    <property type="project" value="InterPro"/>
</dbReference>
<dbReference type="InterPro" id="IPR041122">
    <property type="entry name" value="RecJ_OB"/>
</dbReference>
<dbReference type="InterPro" id="IPR004610">
    <property type="entry name" value="RecJ"/>
</dbReference>
<keyword evidence="5 10" id="KW-0269">Exonuclease</keyword>
<gene>
    <name evidence="10" type="primary">recJ</name>
    <name evidence="10" type="ORF">Q9312_06740</name>
</gene>
<keyword evidence="6" id="KW-0175">Coiled coil</keyword>
<dbReference type="Pfam" id="PF01368">
    <property type="entry name" value="DHH"/>
    <property type="match status" value="1"/>
</dbReference>
<keyword evidence="3" id="KW-0540">Nuclease</keyword>
<dbReference type="KEGG" id="plei:Q9312_06740"/>
<keyword evidence="4" id="KW-0378">Hydrolase</keyword>
<dbReference type="Proteomes" id="UP001239782">
    <property type="component" value="Chromosome"/>
</dbReference>
<dbReference type="GO" id="GO:0006310">
    <property type="term" value="P:DNA recombination"/>
    <property type="evidence" value="ECO:0007669"/>
    <property type="project" value="InterPro"/>
</dbReference>
<evidence type="ECO:0000256" key="3">
    <source>
        <dbReference type="ARBA" id="ARBA00022722"/>
    </source>
</evidence>
<dbReference type="Gene3D" id="3.10.310.30">
    <property type="match status" value="1"/>
</dbReference>
<evidence type="ECO:0000256" key="5">
    <source>
        <dbReference type="ARBA" id="ARBA00022839"/>
    </source>
</evidence>
<evidence type="ECO:0000259" key="8">
    <source>
        <dbReference type="Pfam" id="PF02272"/>
    </source>
</evidence>
<dbReference type="InterPro" id="IPR001667">
    <property type="entry name" value="DDH_dom"/>
</dbReference>
<dbReference type="Pfam" id="PF17768">
    <property type="entry name" value="RecJ_OB"/>
    <property type="match status" value="1"/>
</dbReference>
<dbReference type="InterPro" id="IPR003156">
    <property type="entry name" value="DHHA1_dom"/>
</dbReference>
<keyword evidence="11" id="KW-1185">Reference proteome</keyword>
<evidence type="ECO:0000259" key="9">
    <source>
        <dbReference type="Pfam" id="PF17768"/>
    </source>
</evidence>
<evidence type="ECO:0000259" key="7">
    <source>
        <dbReference type="Pfam" id="PF01368"/>
    </source>
</evidence>
<evidence type="ECO:0000256" key="4">
    <source>
        <dbReference type="ARBA" id="ARBA00022801"/>
    </source>
</evidence>
<proteinExistence type="inferred from homology"/>
<sequence length="578" mass="64592">MFNKTIKRRVLNEIPDDLKSLPKLTQRLYACRGIRSSQEVNTNLSALHDYRLLDGVEDAARMLADVIDEQQSVMIVGDFDADGATSTALLMLALPKFGLKNLNYIVPNRFEFGYGLSVGIVEEIAKHQPDWIITVDNGISNIDGVALARELGINVLITDHHLAPEQLPNANHILNPNKPGDGFPSKAMAGVGVAFYLLIALRAELRQRNAFADGQEPNLGDWLDLVALGTVADVVPLDQNNRILVAQGLARIRAGECRPAIKMLLEVAKRKQRQVTASDLGFAVGPRLNAAGRLEDMSIGIEALITGNEEAARRLVLELDDLNRYRREREKEMVDEAQQAISHLNLEQQQRQNGYCLFHQDWHQGIVGLVASRIKEKLHRPVIAFAPEDELFLKGSGRSVEGVHLRDVLANVAARRPDLLQKFGGHAMAAGLSIARPHLAEFTKVFIEEVDRWLLDSSIREELLTDGELDDRQFSIEVNAEIERAGPWGQGFPEPLFDGKFDVLSQRIVGEKHLKLYLQKHNSAVTVDGIYFFAPEEILHQPLDKVELAYKLNANEFREQVNLQLIIEQLTPLTNIES</sequence>
<feature type="domain" description="RecJ OB" evidence="9">
    <location>
        <begin position="465"/>
        <end position="568"/>
    </location>
</feature>
<evidence type="ECO:0000313" key="11">
    <source>
        <dbReference type="Proteomes" id="UP001239782"/>
    </source>
</evidence>
<dbReference type="PANTHER" id="PTHR30255:SF2">
    <property type="entry name" value="SINGLE-STRANDED-DNA-SPECIFIC EXONUCLEASE RECJ"/>
    <property type="match status" value="1"/>
</dbReference>
<dbReference type="Pfam" id="PF02272">
    <property type="entry name" value="DHHA1"/>
    <property type="match status" value="1"/>
</dbReference>
<dbReference type="Gene3D" id="3.90.1640.30">
    <property type="match status" value="1"/>
</dbReference>
<dbReference type="RefSeq" id="WP_309203822.1">
    <property type="nucleotide sequence ID" value="NZ_CP133548.1"/>
</dbReference>
<dbReference type="SUPFAM" id="SSF64182">
    <property type="entry name" value="DHH phosphoesterases"/>
    <property type="match status" value="1"/>
</dbReference>
<dbReference type="GO" id="GO:0003676">
    <property type="term" value="F:nucleic acid binding"/>
    <property type="evidence" value="ECO:0007669"/>
    <property type="project" value="InterPro"/>
</dbReference>
<dbReference type="InterPro" id="IPR038763">
    <property type="entry name" value="DHH_sf"/>
</dbReference>
<evidence type="ECO:0000256" key="6">
    <source>
        <dbReference type="SAM" id="Coils"/>
    </source>
</evidence>
<evidence type="ECO:0000256" key="2">
    <source>
        <dbReference type="ARBA" id="ARBA00019841"/>
    </source>
</evidence>
<evidence type="ECO:0000256" key="1">
    <source>
        <dbReference type="ARBA" id="ARBA00005915"/>
    </source>
</evidence>
<dbReference type="PANTHER" id="PTHR30255">
    <property type="entry name" value="SINGLE-STRANDED-DNA-SPECIFIC EXONUCLEASE RECJ"/>
    <property type="match status" value="1"/>
</dbReference>
<feature type="domain" description="DDH" evidence="7">
    <location>
        <begin position="73"/>
        <end position="230"/>
    </location>
</feature>
<dbReference type="FunFam" id="3.90.1640.30:FF:000001">
    <property type="entry name" value="Single-stranded-DNA-specific exonuclease RecJ"/>
    <property type="match status" value="1"/>
</dbReference>